<evidence type="ECO:0000313" key="2">
    <source>
        <dbReference type="Proteomes" id="UP001498469"/>
    </source>
</evidence>
<name>A0ABU7UTJ0_9CLOT</name>
<sequence>MLAEWIMVNSEYAMMVNVMLDKEKNPIISAVRNSIFTKELPSPIYYSPFV</sequence>
<protein>
    <submittedName>
        <fullName evidence="1">Uncharacterized protein</fullName>
    </submittedName>
</protein>
<dbReference type="RefSeq" id="WP_216252511.1">
    <property type="nucleotide sequence ID" value="NZ_JAZHFS010000017.1"/>
</dbReference>
<proteinExistence type="predicted"/>
<accession>A0ABU7UTJ0</accession>
<organism evidence="1 2">
    <name type="scientific">Clostridium frigoriphilum</name>
    <dbReference type="NCBI Taxonomy" id="443253"/>
    <lineage>
        <taxon>Bacteria</taxon>
        <taxon>Bacillati</taxon>
        <taxon>Bacillota</taxon>
        <taxon>Clostridia</taxon>
        <taxon>Eubacteriales</taxon>
        <taxon>Clostridiaceae</taxon>
        <taxon>Clostridium</taxon>
    </lineage>
</organism>
<dbReference type="Proteomes" id="UP001498469">
    <property type="component" value="Unassembled WGS sequence"/>
</dbReference>
<comment type="caution">
    <text evidence="1">The sequence shown here is derived from an EMBL/GenBank/DDBJ whole genome shotgun (WGS) entry which is preliminary data.</text>
</comment>
<dbReference type="EMBL" id="JAZHFS010000017">
    <property type="protein sequence ID" value="MEF2113902.1"/>
    <property type="molecule type" value="Genomic_DNA"/>
</dbReference>
<reference evidence="1 2" key="1">
    <citation type="submission" date="2023-11" db="EMBL/GenBank/DDBJ databases">
        <title>Draft genome sequence of a psychrophilic Clostridium strain from permafrost water brine.</title>
        <authorList>
            <person name="Shcherbakova V.A."/>
            <person name="Trubitsyn V.E."/>
            <person name="Zakharyuk A.G."/>
        </authorList>
    </citation>
    <scope>NUCLEOTIDE SEQUENCE [LARGE SCALE GENOMIC DNA]</scope>
    <source>
        <strain evidence="1 2">14F</strain>
    </source>
</reference>
<evidence type="ECO:0000313" key="1">
    <source>
        <dbReference type="EMBL" id="MEF2113902.1"/>
    </source>
</evidence>
<keyword evidence="2" id="KW-1185">Reference proteome</keyword>
<gene>
    <name evidence="1" type="ORF">SJI18_16465</name>
</gene>